<feature type="compositionally biased region" description="Basic residues" evidence="1">
    <location>
        <begin position="1161"/>
        <end position="1170"/>
    </location>
</feature>
<protein>
    <submittedName>
        <fullName evidence="2">Uncharacterized protein</fullName>
    </submittedName>
</protein>
<feature type="compositionally biased region" description="Polar residues" evidence="1">
    <location>
        <begin position="1812"/>
        <end position="1827"/>
    </location>
</feature>
<evidence type="ECO:0000313" key="2">
    <source>
        <dbReference type="EMBL" id="CAI6363572.1"/>
    </source>
</evidence>
<feature type="compositionally biased region" description="Basic and acidic residues" evidence="1">
    <location>
        <begin position="1496"/>
        <end position="1509"/>
    </location>
</feature>
<feature type="compositionally biased region" description="Polar residues" evidence="1">
    <location>
        <begin position="860"/>
        <end position="884"/>
    </location>
</feature>
<proteinExistence type="predicted"/>
<feature type="region of interest" description="Disordered" evidence="1">
    <location>
        <begin position="54"/>
        <end position="107"/>
    </location>
</feature>
<feature type="region of interest" description="Disordered" evidence="1">
    <location>
        <begin position="1380"/>
        <end position="1409"/>
    </location>
</feature>
<feature type="compositionally biased region" description="Acidic residues" evidence="1">
    <location>
        <begin position="963"/>
        <end position="980"/>
    </location>
</feature>
<feature type="region of interest" description="Disordered" evidence="1">
    <location>
        <begin position="1116"/>
        <end position="1207"/>
    </location>
</feature>
<feature type="compositionally biased region" description="Basic and acidic residues" evidence="1">
    <location>
        <begin position="1516"/>
        <end position="1555"/>
    </location>
</feature>
<feature type="compositionally biased region" description="Basic and acidic residues" evidence="1">
    <location>
        <begin position="1380"/>
        <end position="1393"/>
    </location>
</feature>
<accession>A0AAV0X6X1</accession>
<feature type="region of interest" description="Disordered" evidence="1">
    <location>
        <begin position="858"/>
        <end position="1076"/>
    </location>
</feature>
<feature type="compositionally biased region" description="Basic and acidic residues" evidence="1">
    <location>
        <begin position="1042"/>
        <end position="1053"/>
    </location>
</feature>
<feature type="compositionally biased region" description="Polar residues" evidence="1">
    <location>
        <begin position="1601"/>
        <end position="1612"/>
    </location>
</feature>
<evidence type="ECO:0000256" key="1">
    <source>
        <dbReference type="SAM" id="MobiDB-lite"/>
    </source>
</evidence>
<comment type="caution">
    <text evidence="2">The sequence shown here is derived from an EMBL/GenBank/DDBJ whole genome shotgun (WGS) entry which is preliminary data.</text>
</comment>
<feature type="region of interest" description="Disordered" evidence="1">
    <location>
        <begin position="1473"/>
        <end position="1621"/>
    </location>
</feature>
<feature type="compositionally biased region" description="Basic and acidic residues" evidence="1">
    <location>
        <begin position="555"/>
        <end position="582"/>
    </location>
</feature>
<feature type="region of interest" description="Disordered" evidence="1">
    <location>
        <begin position="2444"/>
        <end position="2467"/>
    </location>
</feature>
<feature type="region of interest" description="Disordered" evidence="1">
    <location>
        <begin position="2540"/>
        <end position="2577"/>
    </location>
</feature>
<feature type="compositionally biased region" description="Basic residues" evidence="1">
    <location>
        <begin position="931"/>
        <end position="956"/>
    </location>
</feature>
<sequence length="2577" mass="295387">MDNPEATENSICETSQQDLSSIENNCQPVEKVLLNNDYAEPLNIVDQISNSENQIPVDSTDVSSQNANVPAEPGTIVPTDNSLPPLPPLPKSENGQLPQPPAAQNPADYNMQNYANYNNYMYNYNNYYGYPYPQYQWDYNSQQYYQPYQNYYNYNFNQANQTQTSKPPPPPPDSVQLPVEEKPANKTNAAFDDSNRYSPTAETDDDDPIKGLSGGLSENYKPDVLIEKPTQTTNAAPFETVTSELIGEQQNIPENIENIIQQTVDPLALPMITPEKQRVPVISQVQPYNSQVQQLSYQINPQSQMQSTETINEVVNQQQTSPAMNGKDDSIEKVSKASTVLGKSQAKKRLMAFSMMKQKLQEQNNSVIDNQNSDIGEGNDVEFVPEHNVFQTVTKKKVVTNKKVAKVIKAQQTIEQIEEMKKDELLQGNNAALYQHLLRSGGNEAPILQKLGIESLAEKYSAKIREQDKRSSRHHHRRRDESRRGHKYRRRSHSKSRSRSRSTEKPKMRALEVKSWKDFVKGGFHFDKFRRFKMDEAEQIKDKERKSRKKKRHGDSRSDSKNDKNESNILSETEKGTGDQKLRHNLLDRKKEILKGLEVNTLEGDFTKDFPSYIIRCTKNKPSIKFSENPANATYHLQNRQQMLATLLPEIEAIVLKFLSAMKPKKLKENCYTDNNYNNIDEKLLVMMKDKNIYPFKGWWPKTNFIITQVKEDPNIEIDEDVLMNEITTSKRTKKSRFNDDTSLVELRPTVPSKWDSDYDGSPAAENKVAYVGVTQSVEINTNDNVCSIQREENNPLDISHQEEAMDTASDVGEDEPKIEVNVCPALPVQIQEPQGHTKLNTEYEEFLKIVKVDKEESEPATNITIQKDNENNLSMKSSSLNDDSVQDESDEYMSNKSSVESVSLQNAAEESDSNDRSFIEELPTLDLKFKSKKKSSSKKSRSFKNKESKKRRHKSSSSESSQDSESESDSSSDDSDSESSDSTSTIEKKKKKKSKNKKKKKTKTNYKKKHRGDKNKTKSPEDEKDANSSILNLIEKALNVEIKKRPLDSKEPKQKKKKRKHEKNKNMVNEENDDKFEKVKDCLKETITKLVKTEKVNKNQSLSCDDTVIEVLKYLNDKEKKNKKSKKSLKRKHDSDITDDEETPKKSRLVDSCSKPKYNEKKKKSKKKKSVDSDEYMTKKKSKKKSKTTDTSEAEDVEVLIQNKSNDSNQFFELRPNEWNIIKKSSRRGVVHHSEVKNKKKTSPVHDTRKRNKNIKQKKSDSLNSIDIYSPTSISKNKCEISKLPDVFKEENVVEKERKKQLLRLNKNINSDKIDNVSKNIVKEKMLINFTNSDSEPNEEVEKCIEENHEMSNKSADKCPNDIFKLKNDLQQSIYLKNDNSEQHNPDKDLKSNFKPQTQSTPPIDPYDNTPIICTIIKPVTETISYRDKVKMNLKKLSSCQNIPFVFGFSSPISLMKSNNFKFDKDLKVTKEEKKSYEDEPKVNDPKINETQFSKSDEPKVDDPKIDETQLSESNEPKVDDPKIDETHLSESNEPKVDDPKIDETHLSESDEPKANNFPKTQIEIPDVTEKELLKNNIETNDKTLDHSYDWDDSEESDTDQSPITSTNSSEHSSDEGENEQLYSNLLKNDSPNIISTKNETFSNYNESRELEELTSNVFETNSSSESVIKEEVLPLEDDNFIIEKQITTLSNFTDSSKQNLDNNTEGLQNDVMSVKMDKKDSDPVESQRSSIDLIEVTKSNNELITQWTSDWINLDKSVTEIHHSSNSKSGVEELQLKKKSRWDKQPMDNKISKSQRLINEQDEYKDETETNNLTNALKDPSSPTNNEDDLYNEQNQTCEIMSINCMNDYNEINPHVYDDYSQTYEQYSGIPMYSEMKTIEHDLLSPIDYSVYENFNPNYNYDTEDYEMWKSVDTDTSEYGMIKAIPTTDETVSHLIDVFEHFPPDNISVDQVESSQEEVPNENTDTIISNPQEVIVKNEKPDSASHDELFVKLYHQHFQHYNQNPIKYSLSDPVIINTDDVKVNIPDILTPQEKSSDTDKKSDDIISIPVQGRAYVCILEDDNTNLYLTSDNYMAYCAVEDRCMVHISVNTCSRDGVGNDVRHCFNVSLNGSINEYWLHADLIPFHVPSDAESGVFSDDEMDSLDSDSGHEEDVDNDNNENEDHIIESEWEIVDDIHDNVNSWLDEPYILKKYKIKHDDSPINQEQYVTSSSECDTDGSEFSDSYVEIFNNKQNINENHFQKPLETKDDKHIYQNVINVVTPTNVSKNTENSDLLVKTDECIKSSEQLVLDVEIKNDTLKVNENNLTSEINSENNDALGDLVEKLNNDNASVMSEEKENNYGNDAGLCMKEEVTVADLTMMDTIINQKILIQKLKVRAKEKVREKLPDTIMIRYSDNMETIKYPFLGLFQPPTNSILSKPRSTKPTRTSNLSKRVTFADGIRPGDNLAASPTHDDVGRPLSPPPLKRLMRETLKFKRNMYPFKKTKVRTKLTMVKKKVAKVTPSIKETNPSVIEYYMSRHRLAELPIGQIPNISFLSSHHSSNNNNERTETISTPPRPTREVTPVPSDTEGWKLE</sequence>
<reference evidence="2 3" key="1">
    <citation type="submission" date="2023-01" db="EMBL/GenBank/DDBJ databases">
        <authorList>
            <person name="Whitehead M."/>
        </authorList>
    </citation>
    <scope>NUCLEOTIDE SEQUENCE [LARGE SCALE GENOMIC DNA]</scope>
</reference>
<feature type="compositionally biased region" description="Basic and acidic residues" evidence="1">
    <location>
        <begin position="1473"/>
        <end position="1489"/>
    </location>
</feature>
<feature type="compositionally biased region" description="Acidic residues" evidence="1">
    <location>
        <begin position="2139"/>
        <end position="2162"/>
    </location>
</feature>
<feature type="compositionally biased region" description="Basic residues" evidence="1">
    <location>
        <begin position="471"/>
        <end position="500"/>
    </location>
</feature>
<name>A0AAV0X6X1_9HEMI</name>
<feature type="compositionally biased region" description="Basic and acidic residues" evidence="1">
    <location>
        <begin position="1772"/>
        <end position="1793"/>
    </location>
</feature>
<feature type="region of interest" description="Disordered" evidence="1">
    <location>
        <begin position="159"/>
        <end position="216"/>
    </location>
</feature>
<feature type="compositionally biased region" description="Basic residues" evidence="1">
    <location>
        <begin position="989"/>
        <end position="1014"/>
    </location>
</feature>
<dbReference type="Proteomes" id="UP001160148">
    <property type="component" value="Unassembled WGS sequence"/>
</dbReference>
<feature type="compositionally biased region" description="Polar residues" evidence="1">
    <location>
        <begin position="54"/>
        <end position="68"/>
    </location>
</feature>
<evidence type="ECO:0000313" key="3">
    <source>
        <dbReference type="Proteomes" id="UP001160148"/>
    </source>
</evidence>
<dbReference type="EMBL" id="CARXXK010000003">
    <property type="protein sequence ID" value="CAI6363572.1"/>
    <property type="molecule type" value="Genomic_DNA"/>
</dbReference>
<feature type="compositionally biased region" description="Polar residues" evidence="1">
    <location>
        <begin position="893"/>
        <end position="909"/>
    </location>
</feature>
<gene>
    <name evidence="2" type="ORF">MEUPH1_LOCUS18501</name>
</gene>
<feature type="compositionally biased region" description="Basic residues" evidence="1">
    <location>
        <begin position="1122"/>
        <end position="1133"/>
    </location>
</feature>
<feature type="compositionally biased region" description="Basic residues" evidence="1">
    <location>
        <begin position="1054"/>
        <end position="1064"/>
    </location>
</feature>
<feature type="region of interest" description="Disordered" evidence="1">
    <location>
        <begin position="1231"/>
        <end position="1265"/>
    </location>
</feature>
<feature type="compositionally biased region" description="Basic and acidic residues" evidence="1">
    <location>
        <begin position="1569"/>
        <end position="1591"/>
    </location>
</feature>
<feature type="compositionally biased region" description="Basic residues" evidence="1">
    <location>
        <begin position="1239"/>
        <end position="1258"/>
    </location>
</feature>
<organism evidence="2 3">
    <name type="scientific">Macrosiphum euphorbiae</name>
    <name type="common">potato aphid</name>
    <dbReference type="NCBI Taxonomy" id="13131"/>
    <lineage>
        <taxon>Eukaryota</taxon>
        <taxon>Metazoa</taxon>
        <taxon>Ecdysozoa</taxon>
        <taxon>Arthropoda</taxon>
        <taxon>Hexapoda</taxon>
        <taxon>Insecta</taxon>
        <taxon>Pterygota</taxon>
        <taxon>Neoptera</taxon>
        <taxon>Paraneoptera</taxon>
        <taxon>Hemiptera</taxon>
        <taxon>Sternorrhyncha</taxon>
        <taxon>Aphidomorpha</taxon>
        <taxon>Aphidoidea</taxon>
        <taxon>Aphididae</taxon>
        <taxon>Macrosiphini</taxon>
        <taxon>Macrosiphum</taxon>
    </lineage>
</organism>
<feature type="region of interest" description="Disordered" evidence="1">
    <location>
        <begin position="2136"/>
        <end position="2162"/>
    </location>
</feature>
<feature type="region of interest" description="Disordered" evidence="1">
    <location>
        <begin position="463"/>
        <end position="509"/>
    </location>
</feature>
<feature type="region of interest" description="Disordered" evidence="1">
    <location>
        <begin position="540"/>
        <end position="582"/>
    </location>
</feature>
<keyword evidence="3" id="KW-1185">Reference proteome</keyword>
<feature type="region of interest" description="Disordered" evidence="1">
    <location>
        <begin position="1766"/>
        <end position="1830"/>
    </location>
</feature>